<sequence length="296" mass="33194">MNLMKKSGTTADAHSLYYNFTVYLQPKRRQLWCEVQGQVDGEVFLSYDCGHAKIIFTSLLGEEVKTIKAWGIQVETLRDIRDWIKDQLHDFTLEKCMARDPLTLQARMTCHCEDDRHISGSWQYGMNGLMSLHFDLENGRWRVDHPGGRCMKAKWGNDRAVTDFLKVSMGDCQAWLQAFMVRWEEMLKTTASPTMVPPTEQPMAPAISPITWIAPGVLAIFVIMGIVACILYKKRRRCSQEAPDRGSVGLRTQSLLGCLTSPAFTLVPGEQTLGIPSLSISYNDTVAAPSGVSCPI</sequence>
<accession>A0AC11EVG5</accession>
<organism evidence="1">
    <name type="scientific">Ovis aries</name>
    <name type="common">Sheep</name>
    <dbReference type="NCBI Taxonomy" id="9940"/>
    <lineage>
        <taxon>Eukaryota</taxon>
        <taxon>Metazoa</taxon>
        <taxon>Chordata</taxon>
        <taxon>Craniata</taxon>
        <taxon>Vertebrata</taxon>
        <taxon>Euteleostomi</taxon>
        <taxon>Mammalia</taxon>
        <taxon>Eutheria</taxon>
        <taxon>Laurasiatheria</taxon>
        <taxon>Artiodactyla</taxon>
        <taxon>Ruminantia</taxon>
        <taxon>Pecora</taxon>
        <taxon>Bovidae</taxon>
        <taxon>Caprinae</taxon>
        <taxon>Ovis</taxon>
    </lineage>
</organism>
<dbReference type="Ensembl" id="ENSOART00020053524.1">
    <property type="protein sequence ID" value="ENSOARP00020063649.1"/>
    <property type="gene ID" value="ENSOARG00020004455.2"/>
</dbReference>
<reference evidence="1" key="3">
    <citation type="submission" date="2025-09" db="UniProtKB">
        <authorList>
            <consortium name="Ensembl"/>
        </authorList>
    </citation>
    <scope>IDENTIFICATION</scope>
</reference>
<name>A0AC11EVG5_SHEEP</name>
<evidence type="ECO:0000313" key="1">
    <source>
        <dbReference type="Ensembl" id="ENSOARP00020063649.1"/>
    </source>
</evidence>
<protein>
    <submittedName>
        <fullName evidence="1">Uncharacterized protein</fullName>
    </submittedName>
</protein>
<reference evidence="1" key="1">
    <citation type="submission" date="2020-11" db="EMBL/GenBank/DDBJ databases">
        <authorList>
            <person name="Davenport K.M."/>
            <person name="Bickhart D.M."/>
            <person name="Smith T.P.L."/>
            <person name="Murdoch B.M."/>
            <person name="Rosen B.D."/>
        </authorList>
    </citation>
    <scope>NUCLEOTIDE SEQUENCE [LARGE SCALE GENOMIC DNA]</scope>
    <source>
        <strain evidence="1">OAR_USU_Benz2616</strain>
    </source>
</reference>
<reference evidence="1" key="2">
    <citation type="submission" date="2025-08" db="UniProtKB">
        <authorList>
            <consortium name="Ensembl"/>
        </authorList>
    </citation>
    <scope>IDENTIFICATION</scope>
</reference>
<proteinExistence type="predicted"/>